<evidence type="ECO:0000313" key="1">
    <source>
        <dbReference type="EMBL" id="QBI20928.1"/>
    </source>
</evidence>
<accession>A0A411YI36</accession>
<protein>
    <submittedName>
        <fullName evidence="1">Uncharacterized protein</fullName>
    </submittedName>
</protein>
<dbReference type="AlphaFoldDB" id="A0A411YI36"/>
<reference evidence="1 2" key="1">
    <citation type="submission" date="2019-01" db="EMBL/GenBank/DDBJ databases">
        <title>Egibacter rhizosphaerae EGI 80759T.</title>
        <authorList>
            <person name="Chen D.-D."/>
            <person name="Tian Y."/>
            <person name="Jiao J.-Y."/>
            <person name="Zhang X.-T."/>
            <person name="Zhang Y.-G."/>
            <person name="Zhang Y."/>
            <person name="Xiao M."/>
            <person name="Shu W.-S."/>
            <person name="Li W.-J."/>
        </authorList>
    </citation>
    <scope>NUCLEOTIDE SEQUENCE [LARGE SCALE GENOMIC DNA]</scope>
    <source>
        <strain evidence="1 2">EGI 80759</strain>
    </source>
</reference>
<gene>
    <name evidence="1" type="ORF">ER308_15990</name>
</gene>
<dbReference type="Proteomes" id="UP000291469">
    <property type="component" value="Chromosome"/>
</dbReference>
<dbReference type="KEGG" id="erz:ER308_15990"/>
<evidence type="ECO:0000313" key="2">
    <source>
        <dbReference type="Proteomes" id="UP000291469"/>
    </source>
</evidence>
<name>A0A411YI36_9ACTN</name>
<organism evidence="1 2">
    <name type="scientific">Egibacter rhizosphaerae</name>
    <dbReference type="NCBI Taxonomy" id="1670831"/>
    <lineage>
        <taxon>Bacteria</taxon>
        <taxon>Bacillati</taxon>
        <taxon>Actinomycetota</taxon>
        <taxon>Nitriliruptoria</taxon>
        <taxon>Egibacterales</taxon>
        <taxon>Egibacteraceae</taxon>
        <taxon>Egibacter</taxon>
    </lineage>
</organism>
<dbReference type="EMBL" id="CP036402">
    <property type="protein sequence ID" value="QBI20928.1"/>
    <property type="molecule type" value="Genomic_DNA"/>
</dbReference>
<sequence>MQWEHVEELLLGEADADLQEAGEVGPAVAAFTGEEPLLLAFLRPFERGAHLDAVVEVAALAVPLGANRIALSIGARAWSLDDPMPPVVPGVGDLRQRAVTVYRVDASRDETHQRSVLWPVEVGPGSVSWGEPFVEEGPPGQSVVGDLPNALVALAEGSVSASPEDVRAQAARCATLGHDLYLAPEGERRLGLVVDDEAADPGATLN</sequence>
<dbReference type="RefSeq" id="WP_131155921.1">
    <property type="nucleotide sequence ID" value="NZ_CP036402.1"/>
</dbReference>
<keyword evidence="2" id="KW-1185">Reference proteome</keyword>
<proteinExistence type="predicted"/>